<comment type="caution">
    <text evidence="1">The sequence shown here is derived from an EMBL/GenBank/DDBJ whole genome shotgun (WGS) entry which is preliminary data.</text>
</comment>
<protein>
    <submittedName>
        <fullName evidence="1">Uncharacterized protein</fullName>
    </submittedName>
</protein>
<proteinExistence type="predicted"/>
<accession>A0A2V3IHV0</accession>
<dbReference type="Proteomes" id="UP000247409">
    <property type="component" value="Unassembled WGS sequence"/>
</dbReference>
<keyword evidence="2" id="KW-1185">Reference proteome</keyword>
<reference evidence="1 2" key="1">
    <citation type="journal article" date="2018" name="Mol. Biol. Evol.">
        <title>Analysis of the draft genome of the red seaweed Gracilariopsis chorda provides insights into genome size evolution in Rhodophyta.</title>
        <authorList>
            <person name="Lee J."/>
            <person name="Yang E.C."/>
            <person name="Graf L."/>
            <person name="Yang J.H."/>
            <person name="Qiu H."/>
            <person name="Zel Zion U."/>
            <person name="Chan C.X."/>
            <person name="Stephens T.G."/>
            <person name="Weber A.P.M."/>
            <person name="Boo G.H."/>
            <person name="Boo S.M."/>
            <person name="Kim K.M."/>
            <person name="Shin Y."/>
            <person name="Jung M."/>
            <person name="Lee S.J."/>
            <person name="Yim H.S."/>
            <person name="Lee J.H."/>
            <person name="Bhattacharya D."/>
            <person name="Yoon H.S."/>
        </authorList>
    </citation>
    <scope>NUCLEOTIDE SEQUENCE [LARGE SCALE GENOMIC DNA]</scope>
    <source>
        <strain evidence="1 2">SKKU-2015</strain>
        <tissue evidence="1">Whole body</tissue>
    </source>
</reference>
<evidence type="ECO:0000313" key="2">
    <source>
        <dbReference type="Proteomes" id="UP000247409"/>
    </source>
</evidence>
<name>A0A2V3IHV0_9FLOR</name>
<gene>
    <name evidence="1" type="ORF">BWQ96_08690</name>
</gene>
<organism evidence="1 2">
    <name type="scientific">Gracilariopsis chorda</name>
    <dbReference type="NCBI Taxonomy" id="448386"/>
    <lineage>
        <taxon>Eukaryota</taxon>
        <taxon>Rhodophyta</taxon>
        <taxon>Florideophyceae</taxon>
        <taxon>Rhodymeniophycidae</taxon>
        <taxon>Gracilariales</taxon>
        <taxon>Gracilariaceae</taxon>
        <taxon>Gracilariopsis</taxon>
    </lineage>
</organism>
<dbReference type="AlphaFoldDB" id="A0A2V3IHV0"/>
<dbReference type="EMBL" id="NBIV01000207">
    <property type="protein sequence ID" value="PXF41603.1"/>
    <property type="molecule type" value="Genomic_DNA"/>
</dbReference>
<sequence length="94" mass="10611">MSNGESATHIISDLVLTIEGEVSDGVSAVEGADPNFETDHNTEEICIFDELTKDEKILAEYMERADKEWYINHFSVAMSKDQYPSNLSDEKDFC</sequence>
<evidence type="ECO:0000313" key="1">
    <source>
        <dbReference type="EMBL" id="PXF41603.1"/>
    </source>
</evidence>